<dbReference type="SUPFAM" id="SSF82199">
    <property type="entry name" value="SET domain"/>
    <property type="match status" value="1"/>
</dbReference>
<evidence type="ECO:0000256" key="3">
    <source>
        <dbReference type="ARBA" id="ARBA00022603"/>
    </source>
</evidence>
<dbReference type="EMBL" id="GL377311">
    <property type="protein sequence ID" value="EFI93388.1"/>
    <property type="molecule type" value="Genomic_DNA"/>
</dbReference>
<evidence type="ECO:0000313" key="11">
    <source>
        <dbReference type="Proteomes" id="UP000007431"/>
    </source>
</evidence>
<dbReference type="GO" id="GO:0008168">
    <property type="term" value="F:methyltransferase activity"/>
    <property type="evidence" value="ECO:0007669"/>
    <property type="project" value="UniProtKB-KW"/>
</dbReference>
<gene>
    <name evidence="10" type="ORF">SCHCODRAFT_237352</name>
</gene>
<evidence type="ECO:0000256" key="2">
    <source>
        <dbReference type="ARBA" id="ARBA00022454"/>
    </source>
</evidence>
<dbReference type="InterPro" id="IPR001214">
    <property type="entry name" value="SET_dom"/>
</dbReference>
<keyword evidence="6" id="KW-0479">Metal-binding</keyword>
<evidence type="ECO:0000259" key="9">
    <source>
        <dbReference type="PROSITE" id="PS50280"/>
    </source>
</evidence>
<keyword evidence="3" id="KW-0489">Methyltransferase</keyword>
<evidence type="ECO:0000256" key="7">
    <source>
        <dbReference type="ARBA" id="ARBA00022833"/>
    </source>
</evidence>
<keyword evidence="4" id="KW-0808">Transferase</keyword>
<protein>
    <recommendedName>
        <fullName evidence="9">SET domain-containing protein</fullName>
    </recommendedName>
</protein>
<dbReference type="PROSITE" id="PS50280">
    <property type="entry name" value="SET"/>
    <property type="match status" value="1"/>
</dbReference>
<dbReference type="Proteomes" id="UP000007431">
    <property type="component" value="Unassembled WGS sequence"/>
</dbReference>
<dbReference type="OrthoDB" id="308383at2759"/>
<feature type="region of interest" description="Disordered" evidence="8">
    <location>
        <begin position="185"/>
        <end position="217"/>
    </location>
</feature>
<organism evidence="11">
    <name type="scientific">Schizophyllum commune (strain H4-8 / FGSC 9210)</name>
    <name type="common">Split gill fungus</name>
    <dbReference type="NCBI Taxonomy" id="578458"/>
    <lineage>
        <taxon>Eukaryota</taxon>
        <taxon>Fungi</taxon>
        <taxon>Dikarya</taxon>
        <taxon>Basidiomycota</taxon>
        <taxon>Agaricomycotina</taxon>
        <taxon>Agaricomycetes</taxon>
        <taxon>Agaricomycetidae</taxon>
        <taxon>Agaricales</taxon>
        <taxon>Schizophyllaceae</taxon>
        <taxon>Schizophyllum</taxon>
    </lineage>
</organism>
<dbReference type="HOGENOM" id="CLU_858308_0_0_1"/>
<dbReference type="InterPro" id="IPR046341">
    <property type="entry name" value="SET_dom_sf"/>
</dbReference>
<comment type="subcellular location">
    <subcellularLocation>
        <location evidence="1">Chromosome</location>
    </subcellularLocation>
</comment>
<dbReference type="PANTHER" id="PTHR46223">
    <property type="entry name" value="HISTONE-LYSINE N-METHYLTRANSFERASE SUV39H"/>
    <property type="match status" value="1"/>
</dbReference>
<evidence type="ECO:0000256" key="6">
    <source>
        <dbReference type="ARBA" id="ARBA00022723"/>
    </source>
</evidence>
<dbReference type="Pfam" id="PF00856">
    <property type="entry name" value="SET"/>
    <property type="match status" value="1"/>
</dbReference>
<feature type="domain" description="SET" evidence="9">
    <location>
        <begin position="67"/>
        <end position="179"/>
    </location>
</feature>
<dbReference type="InterPro" id="IPR050973">
    <property type="entry name" value="H3K9_Histone-Lys_N-MTase"/>
</dbReference>
<feature type="region of interest" description="Disordered" evidence="8">
    <location>
        <begin position="277"/>
        <end position="300"/>
    </location>
</feature>
<sequence>MVANEVDGEPHPPLQFLYSNRLWRQGAQWHADATPIMFLYIPVFECHDGCRCGPSCSNRVVREGRQAAIAIKKTLRKGWGVFNGPTLLQYGQYIGTFTGELLTPEEAAERDGQPRTPGAPMVIDASRAGNFTRFLNHSCDANLSSIGVFSNEPNNGTPKLAFFANRDIAPGEELCIRYMSIPDQDSAGHASETGEDGAGDAAETGEDGAGDAAETGEDGARCLCGSRNCRVLALRARSMSMDRTYSIFICFARPSVFFLASCGRLGFKPSQGIHSQVDAGGGGGREGALQPAVAQKPRRQPPTLISPICSGAFLTSAPEWYRSR</sequence>
<evidence type="ECO:0000256" key="5">
    <source>
        <dbReference type="ARBA" id="ARBA00022691"/>
    </source>
</evidence>
<dbReference type="Gene3D" id="2.170.270.10">
    <property type="entry name" value="SET domain"/>
    <property type="match status" value="1"/>
</dbReference>
<dbReference type="GO" id="GO:0005694">
    <property type="term" value="C:chromosome"/>
    <property type="evidence" value="ECO:0007669"/>
    <property type="project" value="UniProtKB-SubCell"/>
</dbReference>
<dbReference type="VEuPathDB" id="FungiDB:SCHCODRAFT_01174894"/>
<dbReference type="STRING" id="578458.D8QFD2"/>
<evidence type="ECO:0000256" key="1">
    <source>
        <dbReference type="ARBA" id="ARBA00004286"/>
    </source>
</evidence>
<dbReference type="GO" id="GO:0032259">
    <property type="term" value="P:methylation"/>
    <property type="evidence" value="ECO:0007669"/>
    <property type="project" value="UniProtKB-KW"/>
</dbReference>
<dbReference type="GO" id="GO:0046872">
    <property type="term" value="F:metal ion binding"/>
    <property type="evidence" value="ECO:0007669"/>
    <property type="project" value="UniProtKB-KW"/>
</dbReference>
<dbReference type="GeneID" id="9591786"/>
<keyword evidence="7" id="KW-0862">Zinc</keyword>
<dbReference type="OMA" id="SICIINE"/>
<reference evidence="10 11" key="1">
    <citation type="journal article" date="2010" name="Nat. Biotechnol.">
        <title>Genome sequence of the model mushroom Schizophyllum commune.</title>
        <authorList>
            <person name="Ohm R.A."/>
            <person name="de Jong J.F."/>
            <person name="Lugones L.G."/>
            <person name="Aerts A."/>
            <person name="Kothe E."/>
            <person name="Stajich J.E."/>
            <person name="de Vries R.P."/>
            <person name="Record E."/>
            <person name="Levasseur A."/>
            <person name="Baker S.E."/>
            <person name="Bartholomew K.A."/>
            <person name="Coutinho P.M."/>
            <person name="Erdmann S."/>
            <person name="Fowler T.J."/>
            <person name="Gathman A.C."/>
            <person name="Lombard V."/>
            <person name="Henrissat B."/>
            <person name="Knabe N."/>
            <person name="Kuees U."/>
            <person name="Lilly W.W."/>
            <person name="Lindquist E."/>
            <person name="Lucas S."/>
            <person name="Magnuson J.K."/>
            <person name="Piumi F."/>
            <person name="Raudaskoski M."/>
            <person name="Salamov A."/>
            <person name="Schmutz J."/>
            <person name="Schwarze F.W.M.R."/>
            <person name="vanKuyk P.A."/>
            <person name="Horton J.S."/>
            <person name="Grigoriev I.V."/>
            <person name="Woesten H.A.B."/>
        </authorList>
    </citation>
    <scope>NUCLEOTIDE SEQUENCE [LARGE SCALE GENOMIC DNA]</scope>
    <source>
        <strain evidence="11">H4-8 / FGSC 9210</strain>
    </source>
</reference>
<dbReference type="KEGG" id="scm:SCHCO_01174894"/>
<evidence type="ECO:0000256" key="4">
    <source>
        <dbReference type="ARBA" id="ARBA00022679"/>
    </source>
</evidence>
<dbReference type="eggNOG" id="KOG1082">
    <property type="taxonomic scope" value="Eukaryota"/>
</dbReference>
<dbReference type="AlphaFoldDB" id="D8QFD2"/>
<dbReference type="PANTHER" id="PTHR46223:SF3">
    <property type="entry name" value="HISTONE-LYSINE N-METHYLTRANSFERASE SET-23"/>
    <property type="match status" value="1"/>
</dbReference>
<name>D8QFD2_SCHCM</name>
<evidence type="ECO:0000256" key="8">
    <source>
        <dbReference type="SAM" id="MobiDB-lite"/>
    </source>
</evidence>
<keyword evidence="11" id="KW-1185">Reference proteome</keyword>
<accession>D8QFD2</accession>
<dbReference type="InParanoid" id="D8QFD2"/>
<feature type="compositionally biased region" description="Acidic residues" evidence="8">
    <location>
        <begin position="193"/>
        <end position="217"/>
    </location>
</feature>
<dbReference type="SMART" id="SM00317">
    <property type="entry name" value="SET"/>
    <property type="match status" value="1"/>
</dbReference>
<keyword evidence="5" id="KW-0949">S-adenosyl-L-methionine</keyword>
<keyword evidence="2" id="KW-0158">Chromosome</keyword>
<evidence type="ECO:0000313" key="10">
    <source>
        <dbReference type="EMBL" id="EFI93388.1"/>
    </source>
</evidence>
<proteinExistence type="predicted"/>
<dbReference type="RefSeq" id="XP_003028291.1">
    <property type="nucleotide sequence ID" value="XM_003028245.1"/>
</dbReference>